<keyword evidence="2 3" id="KW-0040">ANK repeat</keyword>
<dbReference type="PANTHER" id="PTHR24171">
    <property type="entry name" value="ANKYRIN REPEAT DOMAIN-CONTAINING PROTEIN 39-RELATED"/>
    <property type="match status" value="1"/>
</dbReference>
<keyword evidence="1" id="KW-0677">Repeat</keyword>
<evidence type="ECO:0000256" key="3">
    <source>
        <dbReference type="PROSITE-ProRule" id="PRU00023"/>
    </source>
</evidence>
<dbReference type="GO" id="GO:0085020">
    <property type="term" value="P:protein K6-linked ubiquitination"/>
    <property type="evidence" value="ECO:0007669"/>
    <property type="project" value="TreeGrafter"/>
</dbReference>
<dbReference type="PANTHER" id="PTHR24171:SF8">
    <property type="entry name" value="BRCA1-ASSOCIATED RING DOMAIN PROTEIN 1"/>
    <property type="match status" value="1"/>
</dbReference>
<dbReference type="SUPFAM" id="SSF48403">
    <property type="entry name" value="Ankyrin repeat"/>
    <property type="match status" value="1"/>
</dbReference>
<proteinExistence type="predicted"/>
<dbReference type="GO" id="GO:0004842">
    <property type="term" value="F:ubiquitin-protein transferase activity"/>
    <property type="evidence" value="ECO:0007669"/>
    <property type="project" value="TreeGrafter"/>
</dbReference>
<dbReference type="GeneID" id="68104697"/>
<dbReference type="PROSITE" id="PS50297">
    <property type="entry name" value="ANK_REP_REGION"/>
    <property type="match status" value="2"/>
</dbReference>
<dbReference type="RefSeq" id="XP_044542551.1">
    <property type="nucleotide sequence ID" value="XM_044687988.1"/>
</dbReference>
<evidence type="ECO:0000256" key="2">
    <source>
        <dbReference type="ARBA" id="ARBA00023043"/>
    </source>
</evidence>
<feature type="repeat" description="ANK" evidence="3">
    <location>
        <begin position="39"/>
        <end position="71"/>
    </location>
</feature>
<organism evidence="4 5">
    <name type="scientific">Naegleria lovaniensis</name>
    <name type="common">Amoeba</name>
    <dbReference type="NCBI Taxonomy" id="51637"/>
    <lineage>
        <taxon>Eukaryota</taxon>
        <taxon>Discoba</taxon>
        <taxon>Heterolobosea</taxon>
        <taxon>Tetramitia</taxon>
        <taxon>Eutetramitia</taxon>
        <taxon>Vahlkampfiidae</taxon>
        <taxon>Naegleria</taxon>
    </lineage>
</organism>
<reference evidence="4 5" key="1">
    <citation type="journal article" date="2018" name="BMC Genomics">
        <title>The genome of Naegleria lovaniensis, the basis for a comparative approach to unravel pathogenicity factors of the human pathogenic amoeba N. fowleri.</title>
        <authorList>
            <person name="Liechti N."/>
            <person name="Schurch N."/>
            <person name="Bruggmann R."/>
            <person name="Wittwer M."/>
        </authorList>
    </citation>
    <scope>NUCLEOTIDE SEQUENCE [LARGE SCALE GENOMIC DNA]</scope>
    <source>
        <strain evidence="4 5">ATCC 30569</strain>
    </source>
</reference>
<sequence>MAVQVTPLYAACNFGLYEVVKLLIEKGAHVNHINHGYGEDWGPLHVAIYHKHKDVIALLVQNNADLNYKEKYGRTPLDLAKQVNASEEIIQWLNGSTQ</sequence>
<dbReference type="Gene3D" id="1.25.40.20">
    <property type="entry name" value="Ankyrin repeat-containing domain"/>
    <property type="match status" value="1"/>
</dbReference>
<accession>A0AA88GD42</accession>
<dbReference type="EMBL" id="PYSW02000056">
    <property type="protein sequence ID" value="KAG2373377.1"/>
    <property type="molecule type" value="Genomic_DNA"/>
</dbReference>
<gene>
    <name evidence="4" type="ORF">C9374_012243</name>
</gene>
<evidence type="ECO:0000313" key="4">
    <source>
        <dbReference type="EMBL" id="KAG2373377.1"/>
    </source>
</evidence>
<name>A0AA88GD42_NAELO</name>
<dbReference type="InterPro" id="IPR002110">
    <property type="entry name" value="Ankyrin_rpt"/>
</dbReference>
<dbReference type="Pfam" id="PF12796">
    <property type="entry name" value="Ank_2"/>
    <property type="match status" value="1"/>
</dbReference>
<evidence type="ECO:0000256" key="1">
    <source>
        <dbReference type="ARBA" id="ARBA00022737"/>
    </source>
</evidence>
<dbReference type="SMART" id="SM00248">
    <property type="entry name" value="ANK"/>
    <property type="match status" value="2"/>
</dbReference>
<evidence type="ECO:0008006" key="6">
    <source>
        <dbReference type="Google" id="ProtNLM"/>
    </source>
</evidence>
<evidence type="ECO:0000313" key="5">
    <source>
        <dbReference type="Proteomes" id="UP000816034"/>
    </source>
</evidence>
<dbReference type="AlphaFoldDB" id="A0AA88GD42"/>
<protein>
    <recommendedName>
        <fullName evidence="6">Ankyrin repeat domain-containing protein</fullName>
    </recommendedName>
</protein>
<dbReference type="InterPro" id="IPR036770">
    <property type="entry name" value="Ankyrin_rpt-contain_sf"/>
</dbReference>
<dbReference type="PROSITE" id="PS50088">
    <property type="entry name" value="ANK_REPEAT"/>
    <property type="match status" value="2"/>
</dbReference>
<keyword evidence="5" id="KW-1185">Reference proteome</keyword>
<comment type="caution">
    <text evidence="4">The sequence shown here is derived from an EMBL/GenBank/DDBJ whole genome shotgun (WGS) entry which is preliminary data.</text>
</comment>
<dbReference type="Proteomes" id="UP000816034">
    <property type="component" value="Unassembled WGS sequence"/>
</dbReference>
<feature type="repeat" description="ANK" evidence="3">
    <location>
        <begin position="3"/>
        <end position="35"/>
    </location>
</feature>